<keyword evidence="7" id="KW-0325">Glycoprotein</keyword>
<keyword evidence="3" id="KW-0677">Repeat</keyword>
<sequence length="753" mass="83830">MTQISWTLQSFRQILKSCIASRDLLAGKSLHAIYLKSLVPSSTYLSNHFILLYSKCNLLTTAHHAFNQTHEPNVFSFNALVAAYAKESLIHVARHLFDQIPQPDLVSFNTLINAYADRGDTLSALSLFRDMREMDLVMDGFTFSGVITACCCDVGLIRQVHSLAFLSGFDSYVSVKNSLLTYYSKNGILEEAEMVFDGMGEEVRDEVSWNSMIVAYGQHKRGLEALALYRHMVHRGFEIDMFTLASVLTTFSCAEALSGGLQFHAKSIKSGFNKNHHVGSGLIDMYAKCGAGMSESRKVFEEIRGTDLVVWNTMISGYAQNKELCVEALECFRQMQRAGVAFLVLFAGMMSGLTLGLMSMSLVDLEVLAKSGTPNDQLQTPFEFVSEEHIGSAKILPVVKRQHLLLCTLLICNAAAMEALPIFLDSLVSAWGAILISVTLILFFGEIIPQAICSRYGLAIGATLAPFVQVLVVICFPIAYPISKLLDYFLGKVDMSLFRRSELETLVDLHGNEAGKGGELTRDETTIISGALQLTGKTARDAMTPISETFSVDIYAKLDRALMRLILEKGHSRVPVYHEQTGNIIGLVMVKNLLTIHPEDEVPVKNVSIRKIPRVSESMPLYDILNEFQKGHSHMAVVIRDTKQLAGENATHVRDVRVDIDGERHPPKICLKNKGIKKSKRSLSSEENFKREDCKSKKWSNGVHSEVLHIDDSPLPVLTQGEAVGIITLEDVIEEILQEEIFDETDYRYECHH</sequence>
<dbReference type="CDD" id="cd04590">
    <property type="entry name" value="CBS_pair_CorC_HlyC_assoc"/>
    <property type="match status" value="1"/>
</dbReference>
<evidence type="ECO:0000256" key="10">
    <source>
        <dbReference type="PROSITE-ProRule" id="PRU01193"/>
    </source>
</evidence>
<gene>
    <name evidence="14" type="ORF">SADUNF_Sadunf14G0004200</name>
</gene>
<comment type="caution">
    <text evidence="14">The sequence shown here is derived from an EMBL/GenBank/DDBJ whole genome shotgun (WGS) entry which is preliminary data.</text>
</comment>
<dbReference type="FunFam" id="1.25.40.10:FF:000396">
    <property type="entry name" value="Pentatricopeptide repeat-containing protein At2g36730"/>
    <property type="match status" value="1"/>
</dbReference>
<organism evidence="14 15">
    <name type="scientific">Salix dunnii</name>
    <dbReference type="NCBI Taxonomy" id="1413687"/>
    <lineage>
        <taxon>Eukaryota</taxon>
        <taxon>Viridiplantae</taxon>
        <taxon>Streptophyta</taxon>
        <taxon>Embryophyta</taxon>
        <taxon>Tracheophyta</taxon>
        <taxon>Spermatophyta</taxon>
        <taxon>Magnoliopsida</taxon>
        <taxon>eudicotyledons</taxon>
        <taxon>Gunneridae</taxon>
        <taxon>Pentapetalae</taxon>
        <taxon>rosids</taxon>
        <taxon>fabids</taxon>
        <taxon>Malpighiales</taxon>
        <taxon>Salicaceae</taxon>
        <taxon>Saliceae</taxon>
        <taxon>Salix</taxon>
    </lineage>
</organism>
<dbReference type="PANTHER" id="PTHR12064">
    <property type="entry name" value="METAL TRANSPORTER CNNM"/>
    <property type="match status" value="1"/>
</dbReference>
<dbReference type="Proteomes" id="UP000657918">
    <property type="component" value="Unassembled WGS sequence"/>
</dbReference>
<feature type="transmembrane region" description="Helical" evidence="11">
    <location>
        <begin position="430"/>
        <end position="449"/>
    </location>
</feature>
<evidence type="ECO:0000256" key="8">
    <source>
        <dbReference type="PROSITE-ProRule" id="PRU00703"/>
    </source>
</evidence>
<evidence type="ECO:0000259" key="13">
    <source>
        <dbReference type="PROSITE" id="PS51846"/>
    </source>
</evidence>
<evidence type="ECO:0000256" key="1">
    <source>
        <dbReference type="ARBA" id="ARBA00004141"/>
    </source>
</evidence>
<dbReference type="PANTHER" id="PTHR12064:SF57">
    <property type="entry name" value="CNNM TRANSMEMBRANE DOMAIN-CONTAINING PROTEIN"/>
    <property type="match status" value="1"/>
</dbReference>
<dbReference type="Pfam" id="PF13041">
    <property type="entry name" value="PPR_2"/>
    <property type="match status" value="2"/>
</dbReference>
<dbReference type="InterPro" id="IPR046342">
    <property type="entry name" value="CBS_dom_sf"/>
</dbReference>
<dbReference type="GO" id="GO:0005737">
    <property type="term" value="C:cytoplasm"/>
    <property type="evidence" value="ECO:0007669"/>
    <property type="project" value="TreeGrafter"/>
</dbReference>
<dbReference type="GO" id="GO:0016020">
    <property type="term" value="C:membrane"/>
    <property type="evidence" value="ECO:0007669"/>
    <property type="project" value="UniProtKB-SubCell"/>
</dbReference>
<evidence type="ECO:0000313" key="15">
    <source>
        <dbReference type="Proteomes" id="UP000657918"/>
    </source>
</evidence>
<name>A0A835JHG8_9ROSI</name>
<dbReference type="NCBIfam" id="TIGR00756">
    <property type="entry name" value="PPR"/>
    <property type="match status" value="3"/>
</dbReference>
<evidence type="ECO:0000256" key="3">
    <source>
        <dbReference type="ARBA" id="ARBA00022737"/>
    </source>
</evidence>
<keyword evidence="2 10" id="KW-0812">Transmembrane</keyword>
<keyword evidence="5 8" id="KW-0129">CBS domain</keyword>
<evidence type="ECO:0000313" key="14">
    <source>
        <dbReference type="EMBL" id="KAF9668444.1"/>
    </source>
</evidence>
<dbReference type="Pfam" id="PF00571">
    <property type="entry name" value="CBS"/>
    <property type="match status" value="2"/>
</dbReference>
<dbReference type="InterPro" id="IPR002885">
    <property type="entry name" value="PPR_rpt"/>
</dbReference>
<dbReference type="FunFam" id="3.10.580.10:FF:000015">
    <property type="entry name" value="DUF21 domain-containing protein"/>
    <property type="match status" value="1"/>
</dbReference>
<dbReference type="Pfam" id="PF01595">
    <property type="entry name" value="CNNM"/>
    <property type="match status" value="1"/>
</dbReference>
<feature type="transmembrane region" description="Helical" evidence="11">
    <location>
        <begin position="456"/>
        <end position="480"/>
    </location>
</feature>
<keyword evidence="15" id="KW-1185">Reference proteome</keyword>
<evidence type="ECO:0000256" key="4">
    <source>
        <dbReference type="ARBA" id="ARBA00022989"/>
    </source>
</evidence>
<dbReference type="OrthoDB" id="185373at2759"/>
<evidence type="ECO:0008006" key="16">
    <source>
        <dbReference type="Google" id="ProtNLM"/>
    </source>
</evidence>
<protein>
    <recommendedName>
        <fullName evidence="16">CBS domain-containing protein</fullName>
    </recommendedName>
</protein>
<evidence type="ECO:0000256" key="11">
    <source>
        <dbReference type="SAM" id="Phobius"/>
    </source>
</evidence>
<reference evidence="14 15" key="1">
    <citation type="submission" date="2020-10" db="EMBL/GenBank/DDBJ databases">
        <title>Plant Genome Project.</title>
        <authorList>
            <person name="Zhang R.-G."/>
        </authorList>
    </citation>
    <scope>NUCLEOTIDE SEQUENCE [LARGE SCALE GENOMIC DNA]</scope>
    <source>
        <strain evidence="14">FAFU-HL-1</strain>
        <tissue evidence="14">Leaf</tissue>
    </source>
</reference>
<feature type="repeat" description="PPR" evidence="9">
    <location>
        <begin position="205"/>
        <end position="239"/>
    </location>
</feature>
<dbReference type="SUPFAM" id="SSF54631">
    <property type="entry name" value="CBS-domain pair"/>
    <property type="match status" value="1"/>
</dbReference>
<dbReference type="InterPro" id="IPR011990">
    <property type="entry name" value="TPR-like_helical_dom_sf"/>
</dbReference>
<feature type="repeat" description="PPR" evidence="9">
    <location>
        <begin position="307"/>
        <end position="342"/>
    </location>
</feature>
<feature type="transmembrane region" description="Helical" evidence="11">
    <location>
        <begin position="340"/>
        <end position="363"/>
    </location>
</feature>
<feature type="domain" description="CNNM transmembrane" evidence="13">
    <location>
        <begin position="329"/>
        <end position="524"/>
    </location>
</feature>
<feature type="repeat" description="PPR" evidence="9">
    <location>
        <begin position="104"/>
        <end position="138"/>
    </location>
</feature>
<evidence type="ECO:0000256" key="5">
    <source>
        <dbReference type="ARBA" id="ARBA00023122"/>
    </source>
</evidence>
<evidence type="ECO:0000256" key="9">
    <source>
        <dbReference type="PROSITE-ProRule" id="PRU00708"/>
    </source>
</evidence>
<dbReference type="InterPro" id="IPR044751">
    <property type="entry name" value="Ion_transp-like_CBS"/>
</dbReference>
<evidence type="ECO:0000259" key="12">
    <source>
        <dbReference type="PROSITE" id="PS51371"/>
    </source>
</evidence>
<evidence type="ECO:0000256" key="6">
    <source>
        <dbReference type="ARBA" id="ARBA00023136"/>
    </source>
</evidence>
<comment type="subcellular location">
    <subcellularLocation>
        <location evidence="1">Membrane</location>
        <topology evidence="1">Multi-pass membrane protein</topology>
    </subcellularLocation>
</comment>
<dbReference type="EMBL" id="JADGMS010000014">
    <property type="protein sequence ID" value="KAF9668444.1"/>
    <property type="molecule type" value="Genomic_DNA"/>
</dbReference>
<dbReference type="FunFam" id="1.25.40.10:FF:000442">
    <property type="entry name" value="Pentatricopeptide repeat-containing protein At3g49710"/>
    <property type="match status" value="1"/>
</dbReference>
<proteinExistence type="predicted"/>
<dbReference type="PROSITE" id="PS51371">
    <property type="entry name" value="CBS"/>
    <property type="match status" value="1"/>
</dbReference>
<dbReference type="GO" id="GO:0010960">
    <property type="term" value="P:magnesium ion homeostasis"/>
    <property type="evidence" value="ECO:0007669"/>
    <property type="project" value="InterPro"/>
</dbReference>
<keyword evidence="4 10" id="KW-1133">Transmembrane helix</keyword>
<accession>A0A835JHG8</accession>
<dbReference type="PROSITE" id="PS51375">
    <property type="entry name" value="PPR"/>
    <property type="match status" value="3"/>
</dbReference>
<dbReference type="Gene3D" id="3.10.580.10">
    <property type="entry name" value="CBS-domain"/>
    <property type="match status" value="2"/>
</dbReference>
<dbReference type="Gene3D" id="1.25.40.10">
    <property type="entry name" value="Tetratricopeptide repeat domain"/>
    <property type="match status" value="3"/>
</dbReference>
<dbReference type="AlphaFoldDB" id="A0A835JHG8"/>
<dbReference type="InterPro" id="IPR045095">
    <property type="entry name" value="ACDP"/>
</dbReference>
<dbReference type="InterPro" id="IPR002550">
    <property type="entry name" value="CNNM"/>
</dbReference>
<dbReference type="InterPro" id="IPR000644">
    <property type="entry name" value="CBS_dom"/>
</dbReference>
<dbReference type="PROSITE" id="PS51846">
    <property type="entry name" value="CNNM"/>
    <property type="match status" value="1"/>
</dbReference>
<evidence type="ECO:0000256" key="7">
    <source>
        <dbReference type="ARBA" id="ARBA00023180"/>
    </source>
</evidence>
<dbReference type="Pfam" id="PF01535">
    <property type="entry name" value="PPR"/>
    <property type="match status" value="3"/>
</dbReference>
<feature type="domain" description="CBS" evidence="12">
    <location>
        <begin position="543"/>
        <end position="604"/>
    </location>
</feature>
<evidence type="ECO:0000256" key="2">
    <source>
        <dbReference type="ARBA" id="ARBA00022692"/>
    </source>
</evidence>
<dbReference type="GO" id="GO:0030026">
    <property type="term" value="P:intracellular manganese ion homeostasis"/>
    <property type="evidence" value="ECO:0007669"/>
    <property type="project" value="TreeGrafter"/>
</dbReference>
<keyword evidence="6 10" id="KW-0472">Membrane</keyword>